<evidence type="ECO:0000256" key="1">
    <source>
        <dbReference type="ARBA" id="ARBA00004761"/>
    </source>
</evidence>
<keyword evidence="5" id="KW-0119">Carbohydrate metabolism</keyword>
<dbReference type="OrthoDB" id="9805177at2"/>
<dbReference type="EMBL" id="CP018047">
    <property type="protein sequence ID" value="AQU65647.1"/>
    <property type="molecule type" value="Genomic_DNA"/>
</dbReference>
<dbReference type="InterPro" id="IPR031338">
    <property type="entry name" value="KDPG/KHG_AS_2"/>
</dbReference>
<accession>A0A1U9QN70</accession>
<evidence type="ECO:0000256" key="2">
    <source>
        <dbReference type="ARBA" id="ARBA00006906"/>
    </source>
</evidence>
<dbReference type="CDD" id="cd00452">
    <property type="entry name" value="KDPG_aldolase"/>
    <property type="match status" value="1"/>
</dbReference>
<comment type="similarity">
    <text evidence="2">Belongs to the KHG/KDPG aldolase family.</text>
</comment>
<dbReference type="PROSITE" id="PS00160">
    <property type="entry name" value="ALDOLASE_KDPG_KHG_2"/>
    <property type="match status" value="1"/>
</dbReference>
<evidence type="ECO:0000256" key="4">
    <source>
        <dbReference type="ARBA" id="ARBA00023239"/>
    </source>
</evidence>
<evidence type="ECO:0000256" key="3">
    <source>
        <dbReference type="ARBA" id="ARBA00011233"/>
    </source>
</evidence>
<keyword evidence="7" id="KW-1185">Reference proteome</keyword>
<dbReference type="Gene3D" id="3.20.20.70">
    <property type="entry name" value="Aldolase class I"/>
    <property type="match status" value="1"/>
</dbReference>
<dbReference type="PANTHER" id="PTHR30246:SF1">
    <property type="entry name" value="2-DEHYDRO-3-DEOXY-6-PHOSPHOGALACTONATE ALDOLASE-RELATED"/>
    <property type="match status" value="1"/>
</dbReference>
<dbReference type="Pfam" id="PF01081">
    <property type="entry name" value="Aldolase"/>
    <property type="match status" value="1"/>
</dbReference>
<comment type="pathway">
    <text evidence="1">Carbohydrate acid metabolism.</text>
</comment>
<dbReference type="Proteomes" id="UP000189677">
    <property type="component" value="Chromosome"/>
</dbReference>
<keyword evidence="4" id="KW-0456">Lyase</keyword>
<dbReference type="PANTHER" id="PTHR30246">
    <property type="entry name" value="2-KETO-3-DEOXY-6-PHOSPHOGLUCONATE ALDOLASE"/>
    <property type="match status" value="1"/>
</dbReference>
<dbReference type="AlphaFoldDB" id="A0A1U9QN70"/>
<gene>
    <name evidence="6" type="ORF">BBN63_04735</name>
</gene>
<dbReference type="InterPro" id="IPR000887">
    <property type="entry name" value="Aldlse_KDPG_KHG"/>
</dbReference>
<dbReference type="NCBIfam" id="TIGR01182">
    <property type="entry name" value="eda"/>
    <property type="match status" value="1"/>
</dbReference>
<evidence type="ECO:0000256" key="5">
    <source>
        <dbReference type="ARBA" id="ARBA00023277"/>
    </source>
</evidence>
<evidence type="ECO:0000313" key="7">
    <source>
        <dbReference type="Proteomes" id="UP000189677"/>
    </source>
</evidence>
<dbReference type="SUPFAM" id="SSF51569">
    <property type="entry name" value="Aldolase"/>
    <property type="match status" value="1"/>
</dbReference>
<organism evidence="6 7">
    <name type="scientific">Streptomyces niveus</name>
    <name type="common">Streptomyces spheroides</name>
    <dbReference type="NCBI Taxonomy" id="193462"/>
    <lineage>
        <taxon>Bacteria</taxon>
        <taxon>Bacillati</taxon>
        <taxon>Actinomycetota</taxon>
        <taxon>Actinomycetes</taxon>
        <taxon>Kitasatosporales</taxon>
        <taxon>Streptomycetaceae</taxon>
        <taxon>Streptomyces</taxon>
    </lineage>
</organism>
<dbReference type="GO" id="GO:0016829">
    <property type="term" value="F:lyase activity"/>
    <property type="evidence" value="ECO:0007669"/>
    <property type="project" value="UniProtKB-KW"/>
</dbReference>
<sequence length="213" mass="21214">MDLPAALRAHRLVAIVRGDDPDAALRTVMTLIEEGVALVEVSLTGRDAPDVIAQARAALGPDAPLGAGTVLTAEDARTVHRAGADFVVTPAVCEGVGAARELQLPVLAGVMTPTEIVAALRAGACAVKLFPAAQAGGPAYVRALKGPFPDVPFVPVGGVDAEAARAYLDAGALAVGVGSPLVGDAADAGGGTGLDGLRARARTFLDVVRADGS</sequence>
<dbReference type="KEGG" id="snw:BBN63_04735"/>
<protein>
    <submittedName>
        <fullName evidence="6">Aldolase</fullName>
    </submittedName>
</protein>
<evidence type="ECO:0000313" key="6">
    <source>
        <dbReference type="EMBL" id="AQU65647.1"/>
    </source>
</evidence>
<proteinExistence type="inferred from homology"/>
<dbReference type="InterPro" id="IPR013785">
    <property type="entry name" value="Aldolase_TIM"/>
</dbReference>
<dbReference type="RefSeq" id="WP_078074173.1">
    <property type="nucleotide sequence ID" value="NZ_CP018047.1"/>
</dbReference>
<reference evidence="6 7" key="1">
    <citation type="submission" date="2016-11" db="EMBL/GenBank/DDBJ databases">
        <title>Complete genome sequence of Streptomyces niveus SCSIO 3406.</title>
        <authorList>
            <person name="Zhu Q."/>
            <person name="Cheng W."/>
            <person name="Song Y."/>
            <person name="Li Q."/>
            <person name="Ju J."/>
        </authorList>
    </citation>
    <scope>NUCLEOTIDE SEQUENCE [LARGE SCALE GENOMIC DNA]</scope>
    <source>
        <strain evidence="6 7">SCSIO 3406</strain>
    </source>
</reference>
<comment type="subunit">
    <text evidence="3">Homotrimer.</text>
</comment>
<name>A0A1U9QN70_STRNV</name>